<dbReference type="Proteomes" id="UP000816034">
    <property type="component" value="Unassembled WGS sequence"/>
</dbReference>
<dbReference type="RefSeq" id="XP_044542910.1">
    <property type="nucleotide sequence ID" value="XM_044687523.1"/>
</dbReference>
<dbReference type="EMBL" id="PYSW02000051">
    <property type="protein sequence ID" value="KAG2373736.1"/>
    <property type="molecule type" value="Genomic_DNA"/>
</dbReference>
<comment type="caution">
    <text evidence="2">The sequence shown here is derived from an EMBL/GenBank/DDBJ whole genome shotgun (WGS) entry which is preliminary data.</text>
</comment>
<gene>
    <name evidence="2" type="ORF">C9374_011825</name>
</gene>
<reference evidence="2 3" key="1">
    <citation type="journal article" date="2018" name="BMC Genomics">
        <title>The genome of Naegleria lovaniensis, the basis for a comparative approach to unravel pathogenicity factors of the human pathogenic amoeba N. fowleri.</title>
        <authorList>
            <person name="Liechti N."/>
            <person name="Schurch N."/>
            <person name="Bruggmann R."/>
            <person name="Wittwer M."/>
        </authorList>
    </citation>
    <scope>NUCLEOTIDE SEQUENCE [LARGE SCALE GENOMIC DNA]</scope>
    <source>
        <strain evidence="2 3">ATCC 30569</strain>
    </source>
</reference>
<accession>A0AA88GC44</accession>
<feature type="compositionally biased region" description="Low complexity" evidence="1">
    <location>
        <begin position="57"/>
        <end position="71"/>
    </location>
</feature>
<evidence type="ECO:0000256" key="1">
    <source>
        <dbReference type="SAM" id="MobiDB-lite"/>
    </source>
</evidence>
<proteinExistence type="predicted"/>
<dbReference type="AlphaFoldDB" id="A0AA88GC44"/>
<evidence type="ECO:0000313" key="3">
    <source>
        <dbReference type="Proteomes" id="UP000816034"/>
    </source>
</evidence>
<organism evidence="2 3">
    <name type="scientific">Naegleria lovaniensis</name>
    <name type="common">Amoeba</name>
    <dbReference type="NCBI Taxonomy" id="51637"/>
    <lineage>
        <taxon>Eukaryota</taxon>
        <taxon>Discoba</taxon>
        <taxon>Heterolobosea</taxon>
        <taxon>Tetramitia</taxon>
        <taxon>Eutetramitia</taxon>
        <taxon>Vahlkampfiidae</taxon>
        <taxon>Naegleria</taxon>
    </lineage>
</organism>
<evidence type="ECO:0000313" key="2">
    <source>
        <dbReference type="EMBL" id="KAG2373736.1"/>
    </source>
</evidence>
<feature type="region of interest" description="Disordered" evidence="1">
    <location>
        <begin position="44"/>
        <end position="119"/>
    </location>
</feature>
<dbReference type="GeneID" id="68104279"/>
<protein>
    <submittedName>
        <fullName evidence="2">Uncharacterized protein</fullName>
    </submittedName>
</protein>
<keyword evidence="3" id="KW-1185">Reference proteome</keyword>
<sequence length="119" mass="13435">MEYFGHHYAKSEEDYKHEMMALRNIPHKTTSQLVDQMDCVKHVVNMHHAPRGGNHGGSHATSHSTGSSSSSSHHRRSTGNLKDLKSSPKQQSAHQLTHSHHHHHESSASDHHKSTHKKH</sequence>
<name>A0AA88GC44_NAELO</name>